<dbReference type="Gene3D" id="6.10.340.10">
    <property type="match status" value="1"/>
</dbReference>
<dbReference type="PANTHER" id="PTHR44757">
    <property type="entry name" value="DIGUANYLATE CYCLASE DGCP"/>
    <property type="match status" value="1"/>
</dbReference>
<dbReference type="GO" id="GO:0016020">
    <property type="term" value="C:membrane"/>
    <property type="evidence" value="ECO:0007669"/>
    <property type="project" value="InterPro"/>
</dbReference>
<feature type="transmembrane region" description="Helical" evidence="1">
    <location>
        <begin position="186"/>
        <end position="204"/>
    </location>
</feature>
<feature type="domain" description="GGDEF" evidence="4">
    <location>
        <begin position="293"/>
        <end position="437"/>
    </location>
</feature>
<dbReference type="PROSITE" id="PS50885">
    <property type="entry name" value="HAMP"/>
    <property type="match status" value="1"/>
</dbReference>
<dbReference type="SUPFAM" id="SSF141868">
    <property type="entry name" value="EAL domain-like"/>
    <property type="match status" value="1"/>
</dbReference>
<feature type="domain" description="HAMP" evidence="3">
    <location>
        <begin position="205"/>
        <end position="257"/>
    </location>
</feature>
<dbReference type="RefSeq" id="WP_006940011.1">
    <property type="nucleotide sequence ID" value="NZ_AAUW01000030.1"/>
</dbReference>
<proteinExistence type="predicted"/>
<dbReference type="AlphaFoldDB" id="A0P3B4"/>
<dbReference type="PROSITE" id="PS50887">
    <property type="entry name" value="GGDEF"/>
    <property type="match status" value="1"/>
</dbReference>
<dbReference type="NCBIfam" id="TIGR00254">
    <property type="entry name" value="GGDEF"/>
    <property type="match status" value="1"/>
</dbReference>
<dbReference type="eggNOG" id="COG5001">
    <property type="taxonomic scope" value="Bacteria"/>
</dbReference>
<dbReference type="InterPro" id="IPR029787">
    <property type="entry name" value="Nucleotide_cyclase"/>
</dbReference>
<dbReference type="InterPro" id="IPR003660">
    <property type="entry name" value="HAMP_dom"/>
</dbReference>
<dbReference type="GeneID" id="68849838"/>
<dbReference type="PANTHER" id="PTHR44757:SF2">
    <property type="entry name" value="BIOFILM ARCHITECTURE MAINTENANCE PROTEIN MBAA"/>
    <property type="match status" value="1"/>
</dbReference>
<dbReference type="CDD" id="cd01949">
    <property type="entry name" value="GGDEF"/>
    <property type="match status" value="1"/>
</dbReference>
<keyword evidence="1" id="KW-0472">Membrane</keyword>
<accession>A0P3B4</accession>
<evidence type="ECO:0000259" key="3">
    <source>
        <dbReference type="PROSITE" id="PS50885"/>
    </source>
</evidence>
<evidence type="ECO:0000256" key="1">
    <source>
        <dbReference type="SAM" id="Phobius"/>
    </source>
</evidence>
<dbReference type="CDD" id="cd01948">
    <property type="entry name" value="EAL"/>
    <property type="match status" value="1"/>
</dbReference>
<protein>
    <submittedName>
        <fullName evidence="5">Diguanylate cyclase/phosphodiesterase domain 2 (EAL)</fullName>
    </submittedName>
</protein>
<dbReference type="Proteomes" id="UP000004848">
    <property type="component" value="Unassembled WGS sequence"/>
</dbReference>
<dbReference type="InterPro" id="IPR043128">
    <property type="entry name" value="Rev_trsase/Diguanyl_cyclase"/>
</dbReference>
<reference evidence="5 6" key="1">
    <citation type="submission" date="2006-05" db="EMBL/GenBank/DDBJ databases">
        <authorList>
            <person name="King G."/>
            <person name="Ferriera S."/>
            <person name="Johnson J."/>
            <person name="Kravitz S."/>
            <person name="Beeson K."/>
            <person name="Sutton G."/>
            <person name="Rogers Y.-H."/>
            <person name="Friedman R."/>
            <person name="Frazier M."/>
            <person name="Venter J.C."/>
        </authorList>
    </citation>
    <scope>NUCLEOTIDE SEQUENCE [LARGE SCALE GENOMIC DNA]</scope>
    <source>
        <strain evidence="6">ATCC 25650 / DSM 13394 / JCM 20685 / NBRC 16684 / NCIMB 2208 / IAM 12614 / B1</strain>
    </source>
</reference>
<dbReference type="EMBL" id="AAUW01000030">
    <property type="protein sequence ID" value="EAV40467.1"/>
    <property type="molecule type" value="Genomic_DNA"/>
</dbReference>
<dbReference type="Pfam" id="PF00563">
    <property type="entry name" value="EAL"/>
    <property type="match status" value="1"/>
</dbReference>
<keyword evidence="1" id="KW-0812">Transmembrane</keyword>
<comment type="caution">
    <text evidence="5">The sequence shown here is derived from an EMBL/GenBank/DDBJ whole genome shotgun (WGS) entry which is preliminary data.</text>
</comment>
<evidence type="ECO:0000313" key="6">
    <source>
        <dbReference type="Proteomes" id="UP000004848"/>
    </source>
</evidence>
<dbReference type="InterPro" id="IPR000160">
    <property type="entry name" value="GGDEF_dom"/>
</dbReference>
<feature type="domain" description="EAL" evidence="2">
    <location>
        <begin position="447"/>
        <end position="700"/>
    </location>
</feature>
<evidence type="ECO:0000259" key="4">
    <source>
        <dbReference type="PROSITE" id="PS50887"/>
    </source>
</evidence>
<keyword evidence="1" id="KW-1133">Transmembrane helix</keyword>
<dbReference type="OrthoDB" id="9814202at2"/>
<dbReference type="Pfam" id="PF00672">
    <property type="entry name" value="HAMP"/>
    <property type="match status" value="1"/>
</dbReference>
<dbReference type="InterPro" id="IPR001633">
    <property type="entry name" value="EAL_dom"/>
</dbReference>
<dbReference type="PROSITE" id="PS50883">
    <property type="entry name" value="EAL"/>
    <property type="match status" value="1"/>
</dbReference>
<dbReference type="SMART" id="SM00304">
    <property type="entry name" value="HAMP"/>
    <property type="match status" value="1"/>
</dbReference>
<evidence type="ECO:0000313" key="5">
    <source>
        <dbReference type="EMBL" id="EAV40467.1"/>
    </source>
</evidence>
<dbReference type="Gene3D" id="3.20.20.450">
    <property type="entry name" value="EAL domain"/>
    <property type="match status" value="1"/>
</dbReference>
<dbReference type="InterPro" id="IPR052155">
    <property type="entry name" value="Biofilm_reg_signaling"/>
</dbReference>
<evidence type="ECO:0000259" key="2">
    <source>
        <dbReference type="PROSITE" id="PS50883"/>
    </source>
</evidence>
<dbReference type="InterPro" id="IPR035919">
    <property type="entry name" value="EAL_sf"/>
</dbReference>
<feature type="transmembrane region" description="Helical" evidence="1">
    <location>
        <begin position="26"/>
        <end position="48"/>
    </location>
</feature>
<organism evidence="5 6">
    <name type="scientific">Roseibium aggregatum (strain ATCC 25650 / DSM 13394 / JCM 20685 / NBRC 16684 / NCIMB 2208 / IAM 12614 / B1)</name>
    <name type="common">Stappia aggregata</name>
    <dbReference type="NCBI Taxonomy" id="384765"/>
    <lineage>
        <taxon>Bacteria</taxon>
        <taxon>Pseudomonadati</taxon>
        <taxon>Pseudomonadota</taxon>
        <taxon>Alphaproteobacteria</taxon>
        <taxon>Hyphomicrobiales</taxon>
        <taxon>Stappiaceae</taxon>
        <taxon>Roseibium</taxon>
    </lineage>
</organism>
<gene>
    <name evidence="5" type="ORF">SIAM614_05346</name>
</gene>
<dbReference type="SMART" id="SM00052">
    <property type="entry name" value="EAL"/>
    <property type="match status" value="1"/>
</dbReference>
<sequence length="722" mass="79777">MPGTHGAVSKLIKVLSTWLPSLRTRFVLLVAGLFLVLSVVMIMVASYLDLRDEEQRVVSDARAIGATVSRLAVPHLTNHHYLILEQELESIAGSGVVELAQVHDPARAVTIDSDPDTSYFDEQDLHPLIKLSLETGLDQIRQTGDRIEIALPVRETDGSPVLGAALVSVKRLQANGMLFAIWSRNIFITLVLLIFCVPVTFHFAENFVRPIKALTQTAHTVSAGNFDAPFPVQRTDEIGVLARAYRDMVGTIRSNMARIHELAYLDPVTRLPNRESFRLHFNSNMQTADGTPVRMSVLFIDLDRFKRVNDSYGHDHGDALLKEVASRLRRLLNSADRAGEAPPAFPPLVARLGGDEFAIVIPAEKPMANVYTLADELVQCVEQPLEINGLTMAVGASIGVSTYPDDGEDYTAILKNADIAMYAAKRTGGNRACFFNEIERDSRSHERIRLEAELKRALLADEITIAFQPKIDCATLKVAGAEVLARWDHPERGLLTPGCFIDVAEESDLITRLGDRVLEQACRQGRVWLDHGQRLPLAVNVSIRQLEKPGFTARVLDVLEVTGFPASLLQLEVTETVAMRDPDRVSEAAKPLLEAGITFAIDDFGTGYSSLAHLQRLPFNTFKIDRSFISGLAADHHSRSIVQTILAMAKSLHYEVVAEGVETEEQYLFLAENGCTTAQGFLFARPMTAEHFEAWSKAFQREGWQRNPAAGTRPENGNTFAA</sequence>
<dbReference type="SUPFAM" id="SSF55073">
    <property type="entry name" value="Nucleotide cyclase"/>
    <property type="match status" value="1"/>
</dbReference>
<dbReference type="SUPFAM" id="SSF158472">
    <property type="entry name" value="HAMP domain-like"/>
    <property type="match status" value="1"/>
</dbReference>
<name>A0P3B4_ROSAI</name>
<dbReference type="GO" id="GO:0007165">
    <property type="term" value="P:signal transduction"/>
    <property type="evidence" value="ECO:0007669"/>
    <property type="project" value="InterPro"/>
</dbReference>
<dbReference type="SMART" id="SM00267">
    <property type="entry name" value="GGDEF"/>
    <property type="match status" value="1"/>
</dbReference>
<dbReference type="CDD" id="cd06225">
    <property type="entry name" value="HAMP"/>
    <property type="match status" value="1"/>
</dbReference>
<dbReference type="Pfam" id="PF00990">
    <property type="entry name" value="GGDEF"/>
    <property type="match status" value="1"/>
</dbReference>
<dbReference type="Gene3D" id="3.30.70.270">
    <property type="match status" value="1"/>
</dbReference>